<protein>
    <submittedName>
        <fullName evidence="2">Uncharacterized protein</fullName>
    </submittedName>
</protein>
<feature type="region of interest" description="Disordered" evidence="1">
    <location>
        <begin position="88"/>
        <end position="156"/>
    </location>
</feature>
<accession>A0A0L7RJI7</accession>
<keyword evidence="3" id="KW-1185">Reference proteome</keyword>
<evidence type="ECO:0000313" key="2">
    <source>
        <dbReference type="EMBL" id="KOC70999.1"/>
    </source>
</evidence>
<evidence type="ECO:0000313" key="3">
    <source>
        <dbReference type="Proteomes" id="UP000053825"/>
    </source>
</evidence>
<sequence>MSRNPRAGACPGPGLTRTEQLRQARTAALLKDTEKKEARIRQQEDFKVRRKYVRPEAKKVDFKKPGMTKAMLARVKQAEKFKQEYERKEEALTSGRLPKRTPAPIGGDARMGRGRTMGRRTPAASPTRAPQFSGRAGPSVIPPRRGVTRAAPRATDDSISRKTAELAKVMDAEVIQADPIGEGPISNVVIPAGTVSGDRTAIVSIVQPSEAKAASQMANRSIQVISESLDEQDATECAAVQGRLSELQQARREFVIAVANVGGNVVQLDDVTPPFVRDSPAVSPTKSLRRAVYRIPDVEDEYVQPKYGRDHPDIVATREYMQKAKEDMEVREAARRMEEEFERIAFADDSPEGLQLDIPFEEEMYQDRDISWEEDESGIAMPHPSKIKAYIPPIPKQQQPYQHVSFDPEELEKFFDVKRYPPCPRCGPPPGRENLNPDLWDFEDIWYKPPPQPEGPDLIEFEQDDLIQFEEDDLIQFD</sequence>
<gene>
    <name evidence="2" type="ORF">WH47_04985</name>
</gene>
<name>A0A0L7RJI7_9HYME</name>
<organism evidence="2 3">
    <name type="scientific">Habropoda laboriosa</name>
    <dbReference type="NCBI Taxonomy" id="597456"/>
    <lineage>
        <taxon>Eukaryota</taxon>
        <taxon>Metazoa</taxon>
        <taxon>Ecdysozoa</taxon>
        <taxon>Arthropoda</taxon>
        <taxon>Hexapoda</taxon>
        <taxon>Insecta</taxon>
        <taxon>Pterygota</taxon>
        <taxon>Neoptera</taxon>
        <taxon>Endopterygota</taxon>
        <taxon>Hymenoptera</taxon>
        <taxon>Apocrita</taxon>
        <taxon>Aculeata</taxon>
        <taxon>Apoidea</taxon>
        <taxon>Anthophila</taxon>
        <taxon>Apidae</taxon>
        <taxon>Habropoda</taxon>
    </lineage>
</organism>
<dbReference type="AlphaFoldDB" id="A0A0L7RJI7"/>
<dbReference type="Proteomes" id="UP000053825">
    <property type="component" value="Unassembled WGS sequence"/>
</dbReference>
<feature type="region of interest" description="Disordered" evidence="1">
    <location>
        <begin position="1"/>
        <end position="20"/>
    </location>
</feature>
<dbReference type="EMBL" id="KQ414581">
    <property type="protein sequence ID" value="KOC70999.1"/>
    <property type="molecule type" value="Genomic_DNA"/>
</dbReference>
<evidence type="ECO:0000256" key="1">
    <source>
        <dbReference type="SAM" id="MobiDB-lite"/>
    </source>
</evidence>
<proteinExistence type="predicted"/>
<dbReference type="OrthoDB" id="7684305at2759"/>
<reference evidence="2 3" key="1">
    <citation type="submission" date="2015-07" db="EMBL/GenBank/DDBJ databases">
        <title>The genome of Habropoda laboriosa.</title>
        <authorList>
            <person name="Pan H."/>
            <person name="Kapheim K."/>
        </authorList>
    </citation>
    <scope>NUCLEOTIDE SEQUENCE [LARGE SCALE GENOMIC DNA]</scope>
    <source>
        <strain evidence="2">0110345459</strain>
    </source>
</reference>